<dbReference type="GO" id="GO:0016020">
    <property type="term" value="C:membrane"/>
    <property type="evidence" value="ECO:0007669"/>
    <property type="project" value="UniProtKB-SubCell"/>
</dbReference>
<sequence length="179" mass="18362">MLVRPGEYFRSTDPRGGFAAPLVFALVCSAVSAPLGALLAPYDPLGSRGGALAPEVPAGWFAETGAVAGALLVLFVALVVLLLLLLGIYLGAGVCHLLVLLLAGGRHAGFNATFKAYAYSSAASLLAWVPVAGYAASLYGLYLLFVGLRELHRISPARAALAVAPLALVQILSLAALFS</sequence>
<dbReference type="RefSeq" id="WP_011565685.1">
    <property type="nucleotide sequence ID" value="NC_008148.1"/>
</dbReference>
<dbReference type="HOGENOM" id="CLU_1502413_0_0_11"/>
<evidence type="ECO:0000256" key="3">
    <source>
        <dbReference type="ARBA" id="ARBA00022989"/>
    </source>
</evidence>
<accession>Q1ASF2</accession>
<protein>
    <recommendedName>
        <fullName evidence="6">Yip1 domain-containing protein</fullName>
    </recommendedName>
</protein>
<evidence type="ECO:0000256" key="1">
    <source>
        <dbReference type="ARBA" id="ARBA00004141"/>
    </source>
</evidence>
<keyword evidence="8" id="KW-1185">Reference proteome</keyword>
<proteinExistence type="predicted"/>
<dbReference type="KEGG" id="rxy:Rxyl_2761"/>
<feature type="domain" description="Yip1" evidence="6">
    <location>
        <begin position="1"/>
        <end position="176"/>
    </location>
</feature>
<feature type="transmembrane region" description="Helical" evidence="5">
    <location>
        <begin position="60"/>
        <end position="83"/>
    </location>
</feature>
<dbReference type="Pfam" id="PF04893">
    <property type="entry name" value="Yip1"/>
    <property type="match status" value="1"/>
</dbReference>
<feature type="transmembrane region" description="Helical" evidence="5">
    <location>
        <begin position="159"/>
        <end position="178"/>
    </location>
</feature>
<comment type="subcellular location">
    <subcellularLocation>
        <location evidence="1">Membrane</location>
        <topology evidence="1">Multi-pass membrane protein</topology>
    </subcellularLocation>
</comment>
<name>Q1ASF2_RUBXD</name>
<keyword evidence="4 5" id="KW-0472">Membrane</keyword>
<evidence type="ECO:0000256" key="5">
    <source>
        <dbReference type="SAM" id="Phobius"/>
    </source>
</evidence>
<keyword evidence="3 5" id="KW-1133">Transmembrane helix</keyword>
<evidence type="ECO:0000256" key="2">
    <source>
        <dbReference type="ARBA" id="ARBA00022692"/>
    </source>
</evidence>
<feature type="transmembrane region" description="Helical" evidence="5">
    <location>
        <begin position="125"/>
        <end position="147"/>
    </location>
</feature>
<dbReference type="AlphaFoldDB" id="Q1ASF2"/>
<dbReference type="STRING" id="266117.Rxyl_2761"/>
<organism evidence="7 8">
    <name type="scientific">Rubrobacter xylanophilus (strain DSM 9941 / JCM 11954 / NBRC 16129 / PRD-1)</name>
    <dbReference type="NCBI Taxonomy" id="266117"/>
    <lineage>
        <taxon>Bacteria</taxon>
        <taxon>Bacillati</taxon>
        <taxon>Actinomycetota</taxon>
        <taxon>Rubrobacteria</taxon>
        <taxon>Rubrobacterales</taxon>
        <taxon>Rubrobacteraceae</taxon>
        <taxon>Rubrobacter</taxon>
    </lineage>
</organism>
<dbReference type="InterPro" id="IPR006977">
    <property type="entry name" value="Yip1_dom"/>
</dbReference>
<evidence type="ECO:0000313" key="7">
    <source>
        <dbReference type="EMBL" id="ABG05676.1"/>
    </source>
</evidence>
<dbReference type="EMBL" id="CP000386">
    <property type="protein sequence ID" value="ABG05676.1"/>
    <property type="molecule type" value="Genomic_DNA"/>
</dbReference>
<dbReference type="Proteomes" id="UP000006637">
    <property type="component" value="Chromosome"/>
</dbReference>
<evidence type="ECO:0000259" key="6">
    <source>
        <dbReference type="Pfam" id="PF04893"/>
    </source>
</evidence>
<feature type="transmembrane region" description="Helical" evidence="5">
    <location>
        <begin position="20"/>
        <end position="40"/>
    </location>
</feature>
<dbReference type="OrthoDB" id="9846373at2"/>
<feature type="transmembrane region" description="Helical" evidence="5">
    <location>
        <begin position="88"/>
        <end position="105"/>
    </location>
</feature>
<keyword evidence="2 5" id="KW-0812">Transmembrane</keyword>
<gene>
    <name evidence="7" type="ordered locus">Rxyl_2761</name>
</gene>
<evidence type="ECO:0000256" key="4">
    <source>
        <dbReference type="ARBA" id="ARBA00023136"/>
    </source>
</evidence>
<evidence type="ECO:0000313" key="8">
    <source>
        <dbReference type="Proteomes" id="UP000006637"/>
    </source>
</evidence>
<dbReference type="eggNOG" id="COG2881">
    <property type="taxonomic scope" value="Bacteria"/>
</dbReference>
<reference evidence="7 8" key="1">
    <citation type="submission" date="2006-06" db="EMBL/GenBank/DDBJ databases">
        <title>Complete sequence of Rubrobacter xylanophilus DSM 9941.</title>
        <authorList>
            <consortium name="US DOE Joint Genome Institute"/>
            <person name="Copeland A."/>
            <person name="Lucas S."/>
            <person name="Lapidus A."/>
            <person name="Barry K."/>
            <person name="Detter J.C."/>
            <person name="Glavina del Rio T."/>
            <person name="Hammon N."/>
            <person name="Israni S."/>
            <person name="Dalin E."/>
            <person name="Tice H."/>
            <person name="Pitluck S."/>
            <person name="Munk A.C."/>
            <person name="Brettin T."/>
            <person name="Bruce D."/>
            <person name="Han C."/>
            <person name="Tapia R."/>
            <person name="Gilna P."/>
            <person name="Schmutz J."/>
            <person name="Larimer F."/>
            <person name="Land M."/>
            <person name="Hauser L."/>
            <person name="Kyrpides N."/>
            <person name="Lykidis A."/>
            <person name="da Costa M.S."/>
            <person name="Rainey F.A."/>
            <person name="Empadinhas N."/>
            <person name="Jolivet E."/>
            <person name="Battista J.R."/>
            <person name="Richardson P."/>
        </authorList>
    </citation>
    <scope>NUCLEOTIDE SEQUENCE [LARGE SCALE GENOMIC DNA]</scope>
    <source>
        <strain evidence="8">DSM 9941 / NBRC 16129 / PRD-1</strain>
    </source>
</reference>